<keyword evidence="2" id="KW-1133">Transmembrane helix</keyword>
<proteinExistence type="predicted"/>
<evidence type="ECO:0000313" key="3">
    <source>
        <dbReference type="EMBL" id="EAR88742.2"/>
    </source>
</evidence>
<evidence type="ECO:0000313" key="4">
    <source>
        <dbReference type="Proteomes" id="UP000009168"/>
    </source>
</evidence>
<keyword evidence="1" id="KW-0175">Coiled coil</keyword>
<keyword evidence="4" id="KW-1185">Reference proteome</keyword>
<dbReference type="InterPro" id="IPR052994">
    <property type="entry name" value="Tiny_macrocysts_regulators"/>
</dbReference>
<evidence type="ECO:0000256" key="2">
    <source>
        <dbReference type="SAM" id="Phobius"/>
    </source>
</evidence>
<feature type="transmembrane region" description="Helical" evidence="2">
    <location>
        <begin position="1051"/>
        <end position="1076"/>
    </location>
</feature>
<dbReference type="RefSeq" id="XP_001008987.2">
    <property type="nucleotide sequence ID" value="XM_001008987.2"/>
</dbReference>
<keyword evidence="2 3" id="KW-0812">Transmembrane</keyword>
<sequence length="1341" mass="157338">MLIQELPLYHNQYKRGKGVIYETIYSNHQMQCQLTEKECFCQRFNQGTYIKQQNEQDEEDRHNFLIGYMHDIIQDYYQKNNTKSIRVGFQYIYFTLFILKDPLECLKAYFSIKNSAFQLKQQSIKYQSIIYEIELSISQIFNEQFMRQYSSNHHLEMIEVIQFEQKKNQFEDDIIRCIKSMVNFYDYLQNHQLSFKELEQISQNLLQQKNNIKDNFKFLSKFAEYNEGINILGQIYLEAFDQNCQNITQFFQEQQRQTRKYALIQNKNTEQINPKDGVIYCQFTGNSYKIKSCSEQIINIIQHSRTSLNDYNLEVVFPTEKYLLKSFQLDPQNRHYLLNQRDRFGFGMNEQNFIVPVKLTTKIQQMSDEIGICVLVKQLYLPFGLILLQNDGRILGLNRSLYYHLNFVETSDLIGKNIEEFIPILKYTRIQTDLNNCTQQSIFYIIGKKDQTQLLSNTSINQFNINSHVFFDITFRVITIQLDNKPLYQYIEISDFRELDSHQEIQHRLQIYDNQINIIKNSQQNIQTAINSFVFEQEESLSSDNKEDKIQKQSQLIDSKRVVSKINANMKTSIFENASSKIQSQQTIKINERRQTVGFQQKFNTNLNSIQLMSSRREINIPTQIGRQDILSGEDLCNVMSTRDFKSARVDTQQEIALYLTPSSQVGKKKVEFAEDQNMNSPIKAVEEIALVSNIGSSLFSRTSTYKIILSRKIKSKSMACNLSYFFMIGFISLTLLLLVNYIVYHINMNGIDDFSSSYEKVSNPVIMYMKTLDTMRSISYYYLMKENAPSINRQNELKEMNVTRIDQQNIFIDYKQAYVDLLINNPNINLITMLQSLTVNITDIQNTPDDNGNSYNIIIDLFQALTQYYMSSLFIIMKVDPFRENFLWYSILNFKQSIITFQNEVQDNMNSVLSQSQSDNNVSFIIILSSSISLIFILASVVLVQQIQKKRLLSLLGCFQPSELQQKVGKLQNLIQEYKEQNCQTCIFNSTNNKANKNQINQSQALSKSFASPRSDQQTSNKLFESSNLQKRKRLQASFDDFKFFTLKDLFLGILILVFLNIQPLLSIILFGPYIKDQQWLISQQIDIYAIARTIIQEAAPQVLNLEWFWRKQDPTQGVFLDLINSQATENLQNLQIVEQLAQQDFVPNYNEIEYENFYKQMLTGNMCQTSSEYPQYFKTNFTLNDCNNLYQGILQKGFLITVKKAFQELESLMDFYNHYPITPDGLKQSQDYYKKNLINGNSLTDLNNLLKFINQSVDSFRRYFIHTSSSYCQKIQSIFFFLFILQIVLVTSLIMGVWILVQKKLISDIEQIKSYFSLFNISLLSTNSTLNKYFTNDVN</sequence>
<evidence type="ECO:0000256" key="1">
    <source>
        <dbReference type="SAM" id="Coils"/>
    </source>
</evidence>
<organism evidence="3 4">
    <name type="scientific">Tetrahymena thermophila (strain SB210)</name>
    <dbReference type="NCBI Taxonomy" id="312017"/>
    <lineage>
        <taxon>Eukaryota</taxon>
        <taxon>Sar</taxon>
        <taxon>Alveolata</taxon>
        <taxon>Ciliophora</taxon>
        <taxon>Intramacronucleata</taxon>
        <taxon>Oligohymenophorea</taxon>
        <taxon>Hymenostomatida</taxon>
        <taxon>Tetrahymenina</taxon>
        <taxon>Tetrahymenidae</taxon>
        <taxon>Tetrahymena</taxon>
    </lineage>
</organism>
<name>Q22UE5_TETTS</name>
<feature type="transmembrane region" description="Helical" evidence="2">
    <location>
        <begin position="923"/>
        <end position="945"/>
    </location>
</feature>
<dbReference type="OrthoDB" id="327952at2759"/>
<gene>
    <name evidence="3" type="ORF">TTHERM_00259370</name>
</gene>
<dbReference type="HOGENOM" id="CLU_259162_0_0_1"/>
<protein>
    <submittedName>
        <fullName evidence="3">Transmembrane protein, putative</fullName>
    </submittedName>
</protein>
<feature type="transmembrane region" description="Helical" evidence="2">
    <location>
        <begin position="723"/>
        <end position="745"/>
    </location>
</feature>
<dbReference type="EMBL" id="GG662830">
    <property type="protein sequence ID" value="EAR88742.2"/>
    <property type="molecule type" value="Genomic_DNA"/>
</dbReference>
<dbReference type="KEGG" id="tet:TTHERM_00259370"/>
<reference evidence="4" key="1">
    <citation type="journal article" date="2006" name="PLoS Biol.">
        <title>Macronuclear genome sequence of the ciliate Tetrahymena thermophila, a model eukaryote.</title>
        <authorList>
            <person name="Eisen J.A."/>
            <person name="Coyne R.S."/>
            <person name="Wu M."/>
            <person name="Wu D."/>
            <person name="Thiagarajan M."/>
            <person name="Wortman J.R."/>
            <person name="Badger J.H."/>
            <person name="Ren Q."/>
            <person name="Amedeo P."/>
            <person name="Jones K.M."/>
            <person name="Tallon L.J."/>
            <person name="Delcher A.L."/>
            <person name="Salzberg S.L."/>
            <person name="Silva J.C."/>
            <person name="Haas B.J."/>
            <person name="Majoros W.H."/>
            <person name="Farzad M."/>
            <person name="Carlton J.M."/>
            <person name="Smith R.K. Jr."/>
            <person name="Garg J."/>
            <person name="Pearlman R.E."/>
            <person name="Karrer K.M."/>
            <person name="Sun L."/>
            <person name="Manning G."/>
            <person name="Elde N.C."/>
            <person name="Turkewitz A.P."/>
            <person name="Asai D.J."/>
            <person name="Wilkes D.E."/>
            <person name="Wang Y."/>
            <person name="Cai H."/>
            <person name="Collins K."/>
            <person name="Stewart B.A."/>
            <person name="Lee S.R."/>
            <person name="Wilamowska K."/>
            <person name="Weinberg Z."/>
            <person name="Ruzzo W.L."/>
            <person name="Wloga D."/>
            <person name="Gaertig J."/>
            <person name="Frankel J."/>
            <person name="Tsao C.-C."/>
            <person name="Gorovsky M.A."/>
            <person name="Keeling P.J."/>
            <person name="Waller R.F."/>
            <person name="Patron N.J."/>
            <person name="Cherry J.M."/>
            <person name="Stover N.A."/>
            <person name="Krieger C.J."/>
            <person name="del Toro C."/>
            <person name="Ryder H.F."/>
            <person name="Williamson S.C."/>
            <person name="Barbeau R.A."/>
            <person name="Hamilton E.P."/>
            <person name="Orias E."/>
        </authorList>
    </citation>
    <scope>NUCLEOTIDE SEQUENCE [LARGE SCALE GENOMIC DNA]</scope>
    <source>
        <strain evidence="4">SB210</strain>
    </source>
</reference>
<feature type="coiled-coil region" evidence="1">
    <location>
        <begin position="188"/>
        <end position="215"/>
    </location>
</feature>
<dbReference type="GeneID" id="7846091"/>
<dbReference type="Proteomes" id="UP000009168">
    <property type="component" value="Unassembled WGS sequence"/>
</dbReference>
<dbReference type="PANTHER" id="PTHR31600">
    <property type="entry name" value="TINY MACROCYSTS PROTEIN B-RELATED"/>
    <property type="match status" value="1"/>
</dbReference>
<keyword evidence="2" id="KW-0472">Membrane</keyword>
<dbReference type="PANTHER" id="PTHR31600:SF2">
    <property type="entry name" value="GAMETE ENRICHED GENE 10 PROTEIN-RELATED"/>
    <property type="match status" value="1"/>
</dbReference>
<feature type="transmembrane region" description="Helical" evidence="2">
    <location>
        <begin position="1280"/>
        <end position="1303"/>
    </location>
</feature>
<accession>Q22UE5</accession>
<dbReference type="InParanoid" id="Q22UE5"/>